<reference evidence="3 4" key="1">
    <citation type="journal article" date="2024" name="IMA Fungus">
        <title>Apiospora arundinis, a panoply of carbohydrate-active enzymes and secondary metabolites.</title>
        <authorList>
            <person name="Sorensen T."/>
            <person name="Petersen C."/>
            <person name="Muurmann A.T."/>
            <person name="Christiansen J.V."/>
            <person name="Brundto M.L."/>
            <person name="Overgaard C.K."/>
            <person name="Boysen A.T."/>
            <person name="Wollenberg R.D."/>
            <person name="Larsen T.O."/>
            <person name="Sorensen J.L."/>
            <person name="Nielsen K.L."/>
            <person name="Sondergaard T.E."/>
        </authorList>
    </citation>
    <scope>NUCLEOTIDE SEQUENCE [LARGE SCALE GENOMIC DNA]</scope>
    <source>
        <strain evidence="3 4">AAU 773</strain>
    </source>
</reference>
<feature type="region of interest" description="Disordered" evidence="1">
    <location>
        <begin position="157"/>
        <end position="176"/>
    </location>
</feature>
<feature type="compositionally biased region" description="Basic residues" evidence="1">
    <location>
        <begin position="136"/>
        <end position="148"/>
    </location>
</feature>
<evidence type="ECO:0000313" key="3">
    <source>
        <dbReference type="EMBL" id="KAK8855604.1"/>
    </source>
</evidence>
<feature type="region of interest" description="Disordered" evidence="1">
    <location>
        <begin position="99"/>
        <end position="150"/>
    </location>
</feature>
<dbReference type="EMBL" id="JAPCWZ010000007">
    <property type="protein sequence ID" value="KAK8855604.1"/>
    <property type="molecule type" value="Genomic_DNA"/>
</dbReference>
<dbReference type="Proteomes" id="UP001390339">
    <property type="component" value="Unassembled WGS sequence"/>
</dbReference>
<dbReference type="Gene3D" id="3.30.420.10">
    <property type="entry name" value="Ribonuclease H-like superfamily/Ribonuclease H"/>
    <property type="match status" value="1"/>
</dbReference>
<dbReference type="SUPFAM" id="SSF53098">
    <property type="entry name" value="Ribonuclease H-like"/>
    <property type="match status" value="1"/>
</dbReference>
<comment type="caution">
    <text evidence="3">The sequence shown here is derived from an EMBL/GenBank/DDBJ whole genome shotgun (WGS) entry which is preliminary data.</text>
</comment>
<evidence type="ECO:0000256" key="1">
    <source>
        <dbReference type="SAM" id="MobiDB-lite"/>
    </source>
</evidence>
<organism evidence="3 4">
    <name type="scientific">Apiospora arundinis</name>
    <dbReference type="NCBI Taxonomy" id="335852"/>
    <lineage>
        <taxon>Eukaryota</taxon>
        <taxon>Fungi</taxon>
        <taxon>Dikarya</taxon>
        <taxon>Ascomycota</taxon>
        <taxon>Pezizomycotina</taxon>
        <taxon>Sordariomycetes</taxon>
        <taxon>Xylariomycetidae</taxon>
        <taxon>Amphisphaeriales</taxon>
        <taxon>Apiosporaceae</taxon>
        <taxon>Apiospora</taxon>
    </lineage>
</organism>
<evidence type="ECO:0000313" key="4">
    <source>
        <dbReference type="Proteomes" id="UP001390339"/>
    </source>
</evidence>
<protein>
    <submittedName>
        <fullName evidence="3">Tick transposon protein</fullName>
    </submittedName>
</protein>
<dbReference type="PROSITE" id="PS50879">
    <property type="entry name" value="RNASE_H_1"/>
    <property type="match status" value="1"/>
</dbReference>
<dbReference type="CDD" id="cd09276">
    <property type="entry name" value="Rnase_HI_RT_non_LTR"/>
    <property type="match status" value="1"/>
</dbReference>
<proteinExistence type="predicted"/>
<evidence type="ECO:0000259" key="2">
    <source>
        <dbReference type="PROSITE" id="PS50879"/>
    </source>
</evidence>
<dbReference type="InterPro" id="IPR012337">
    <property type="entry name" value="RNaseH-like_sf"/>
</dbReference>
<name>A0ABR2HZU3_9PEZI</name>
<dbReference type="InterPro" id="IPR036397">
    <property type="entry name" value="RNaseH_sf"/>
</dbReference>
<keyword evidence="4" id="KW-1185">Reference proteome</keyword>
<dbReference type="InterPro" id="IPR002156">
    <property type="entry name" value="RNaseH_domain"/>
</dbReference>
<gene>
    <name evidence="3" type="ORF">PGQ11_011516</name>
</gene>
<accession>A0ABR2HZU3</accession>
<feature type="domain" description="RNase H type-1" evidence="2">
    <location>
        <begin position="199"/>
        <end position="362"/>
    </location>
</feature>
<feature type="compositionally biased region" description="Low complexity" evidence="1">
    <location>
        <begin position="101"/>
        <end position="116"/>
    </location>
</feature>
<sequence>MVLPQVEFSIYDGSGSHDQTDTIILNSSDSEALQKDPQRDEKLELGPASISEAIEVAEGHQAPNIVLPTSIDEMYENLINELESDVNAMVKLSRRLRRLARTSPTTAMPPTTAPETLKSPTPGPLKPKGFRIEKPKQKKKTKGTRKERKLQAIQAQAEALLTDPDSDTDETESPTFECRDEWDAVQRAGRLMNPESKQKRPRLVFWTDGSAAHGQHTSAVTYKRYLGNHQPWVDCAYGLFGACQARYTELFAVAMALRIACTEAQLYVHVPESDEPDACEGEETLPRVFVLTDWAEGLNLIKRNIEGNPSKDKVCDKIIQIIQQALDTLANLGVLVRICWVPGHIGLEGNMRADKLAKAARKYLAATSPTLPREPSGLFEAFLLRPGKLISLEGDPPPTQP</sequence>